<comment type="subcellular location">
    <subcellularLocation>
        <location evidence="1">Membrane</location>
        <topology evidence="1">Single-pass type I membrane protein</topology>
    </subcellularLocation>
</comment>
<dbReference type="Proteomes" id="UP000825935">
    <property type="component" value="Chromosome 31"/>
</dbReference>
<dbReference type="SUPFAM" id="SSF56112">
    <property type="entry name" value="Protein kinase-like (PK-like)"/>
    <property type="match status" value="1"/>
</dbReference>
<evidence type="ECO:0000256" key="1">
    <source>
        <dbReference type="ARBA" id="ARBA00004479"/>
    </source>
</evidence>
<name>A0A8T2QVJ6_CERRI</name>
<comment type="catalytic activity">
    <reaction evidence="18">
        <text>L-threonyl-[protein] + ATP = O-phospho-L-threonyl-[protein] + ADP + H(+)</text>
        <dbReference type="Rhea" id="RHEA:46608"/>
        <dbReference type="Rhea" id="RHEA-COMP:11060"/>
        <dbReference type="Rhea" id="RHEA-COMP:11605"/>
        <dbReference type="ChEBI" id="CHEBI:15378"/>
        <dbReference type="ChEBI" id="CHEBI:30013"/>
        <dbReference type="ChEBI" id="CHEBI:30616"/>
        <dbReference type="ChEBI" id="CHEBI:61977"/>
        <dbReference type="ChEBI" id="CHEBI:456216"/>
        <dbReference type="EC" id="2.7.11.1"/>
    </reaction>
</comment>
<keyword evidence="16" id="KW-0675">Receptor</keyword>
<keyword evidence="17" id="KW-0325">Glycoprotein</keyword>
<feature type="domain" description="Protein kinase" evidence="24">
    <location>
        <begin position="544"/>
        <end position="836"/>
    </location>
</feature>
<evidence type="ECO:0000256" key="9">
    <source>
        <dbReference type="ARBA" id="ARBA00022734"/>
    </source>
</evidence>
<dbReference type="InterPro" id="IPR036426">
    <property type="entry name" value="Bulb-type_lectin_dom_sf"/>
</dbReference>
<evidence type="ECO:0000259" key="24">
    <source>
        <dbReference type="PROSITE" id="PS50011"/>
    </source>
</evidence>
<dbReference type="OMA" id="SHMEEVM"/>
<dbReference type="PANTHER" id="PTHR47976">
    <property type="entry name" value="G-TYPE LECTIN S-RECEPTOR-LIKE SERINE/THREONINE-PROTEIN KINASE SD2-5"/>
    <property type="match status" value="1"/>
</dbReference>
<keyword evidence="9" id="KW-0430">Lectin</keyword>
<evidence type="ECO:0000256" key="6">
    <source>
        <dbReference type="ARBA" id="ARBA00022679"/>
    </source>
</evidence>
<evidence type="ECO:0000259" key="25">
    <source>
        <dbReference type="PROSITE" id="PS50927"/>
    </source>
</evidence>
<dbReference type="OrthoDB" id="4062651at2759"/>
<feature type="domain" description="Bulb-type lectin" evidence="25">
    <location>
        <begin position="62"/>
        <end position="190"/>
    </location>
</feature>
<evidence type="ECO:0000256" key="10">
    <source>
        <dbReference type="ARBA" id="ARBA00022741"/>
    </source>
</evidence>
<feature type="transmembrane region" description="Helical" evidence="22">
    <location>
        <begin position="483"/>
        <end position="506"/>
    </location>
</feature>
<dbReference type="PROSITE" id="PS50948">
    <property type="entry name" value="PAN"/>
    <property type="match status" value="1"/>
</dbReference>
<dbReference type="PROSITE" id="PS00107">
    <property type="entry name" value="PROTEIN_KINASE_ATP"/>
    <property type="match status" value="1"/>
</dbReference>
<dbReference type="CDD" id="cd00028">
    <property type="entry name" value="B_lectin"/>
    <property type="match status" value="1"/>
</dbReference>
<keyword evidence="15" id="KW-1015">Disulfide bond</keyword>
<evidence type="ECO:0000256" key="4">
    <source>
        <dbReference type="ARBA" id="ARBA00022536"/>
    </source>
</evidence>
<dbReference type="EMBL" id="CM035436">
    <property type="protein sequence ID" value="KAH7288059.1"/>
    <property type="molecule type" value="Genomic_DNA"/>
</dbReference>
<evidence type="ECO:0000256" key="16">
    <source>
        <dbReference type="ARBA" id="ARBA00023170"/>
    </source>
</evidence>
<protein>
    <recommendedName>
        <fullName evidence="2">non-specific serine/threonine protein kinase</fullName>
        <ecNumber evidence="2">2.7.11.1</ecNumber>
    </recommendedName>
</protein>
<dbReference type="PROSITE" id="PS50927">
    <property type="entry name" value="BULB_LECTIN"/>
    <property type="match status" value="1"/>
</dbReference>
<feature type="domain" description="Apple" evidence="26">
    <location>
        <begin position="390"/>
        <end position="475"/>
    </location>
</feature>
<comment type="caution">
    <text evidence="27">The sequence shown here is derived from an EMBL/GenBank/DDBJ whole genome shotgun (WGS) entry which is preliminary data.</text>
</comment>
<dbReference type="GO" id="GO:0004674">
    <property type="term" value="F:protein serine/threonine kinase activity"/>
    <property type="evidence" value="ECO:0007669"/>
    <property type="project" value="UniProtKB-KW"/>
</dbReference>
<dbReference type="GO" id="GO:0005524">
    <property type="term" value="F:ATP binding"/>
    <property type="evidence" value="ECO:0007669"/>
    <property type="project" value="UniProtKB-UniRule"/>
</dbReference>
<evidence type="ECO:0000256" key="18">
    <source>
        <dbReference type="ARBA" id="ARBA00047899"/>
    </source>
</evidence>
<evidence type="ECO:0000256" key="21">
    <source>
        <dbReference type="SAM" id="MobiDB-lite"/>
    </source>
</evidence>
<evidence type="ECO:0000256" key="19">
    <source>
        <dbReference type="ARBA" id="ARBA00048679"/>
    </source>
</evidence>
<reference evidence="27" key="1">
    <citation type="submission" date="2021-08" db="EMBL/GenBank/DDBJ databases">
        <title>WGS assembly of Ceratopteris richardii.</title>
        <authorList>
            <person name="Marchant D.B."/>
            <person name="Chen G."/>
            <person name="Jenkins J."/>
            <person name="Shu S."/>
            <person name="Leebens-Mack J."/>
            <person name="Grimwood J."/>
            <person name="Schmutz J."/>
            <person name="Soltis P."/>
            <person name="Soltis D."/>
            <person name="Chen Z.-H."/>
        </authorList>
    </citation>
    <scope>NUCLEOTIDE SEQUENCE</scope>
    <source>
        <strain evidence="27">Whitten #5841</strain>
        <tissue evidence="27">Leaf</tissue>
    </source>
</reference>
<dbReference type="EC" id="2.7.11.1" evidence="2"/>
<dbReference type="Gene3D" id="2.90.10.10">
    <property type="entry name" value="Bulb-type lectin domain"/>
    <property type="match status" value="1"/>
</dbReference>
<dbReference type="InterPro" id="IPR051343">
    <property type="entry name" value="G-type_lectin_kinases/EP1-like"/>
</dbReference>
<evidence type="ECO:0000256" key="15">
    <source>
        <dbReference type="ARBA" id="ARBA00023157"/>
    </source>
</evidence>
<keyword evidence="5" id="KW-0597">Phosphoprotein</keyword>
<evidence type="ECO:0000256" key="8">
    <source>
        <dbReference type="ARBA" id="ARBA00022729"/>
    </source>
</evidence>
<dbReference type="FunFam" id="3.30.200.20:FF:000178">
    <property type="entry name" value="serine/threonine-protein kinase PBS1-like"/>
    <property type="match status" value="1"/>
</dbReference>
<evidence type="ECO:0000256" key="23">
    <source>
        <dbReference type="SAM" id="SignalP"/>
    </source>
</evidence>
<evidence type="ECO:0000256" key="14">
    <source>
        <dbReference type="ARBA" id="ARBA00023136"/>
    </source>
</evidence>
<evidence type="ECO:0000256" key="5">
    <source>
        <dbReference type="ARBA" id="ARBA00022553"/>
    </source>
</evidence>
<evidence type="ECO:0000256" key="22">
    <source>
        <dbReference type="SAM" id="Phobius"/>
    </source>
</evidence>
<dbReference type="Gene3D" id="1.10.510.10">
    <property type="entry name" value="Transferase(Phosphotransferase) domain 1"/>
    <property type="match status" value="1"/>
</dbReference>
<dbReference type="GO" id="GO:0030246">
    <property type="term" value="F:carbohydrate binding"/>
    <property type="evidence" value="ECO:0007669"/>
    <property type="project" value="UniProtKB-KW"/>
</dbReference>
<keyword evidence="7 22" id="KW-0812">Transmembrane</keyword>
<dbReference type="SMART" id="SM00220">
    <property type="entry name" value="S_TKc"/>
    <property type="match status" value="1"/>
</dbReference>
<dbReference type="Pfam" id="PF00069">
    <property type="entry name" value="Pkinase"/>
    <property type="match status" value="1"/>
</dbReference>
<evidence type="ECO:0000256" key="20">
    <source>
        <dbReference type="PROSITE-ProRule" id="PRU10141"/>
    </source>
</evidence>
<dbReference type="InterPro" id="IPR011009">
    <property type="entry name" value="Kinase-like_dom_sf"/>
</dbReference>
<feature type="compositionally biased region" description="Polar residues" evidence="21">
    <location>
        <begin position="980"/>
        <end position="997"/>
    </location>
</feature>
<accession>A0A8T2QVJ6</accession>
<dbReference type="PANTHER" id="PTHR47976:SF115">
    <property type="entry name" value="RECEPTOR-LIKE SERINE_THREONINE-PROTEIN KINASE"/>
    <property type="match status" value="1"/>
</dbReference>
<dbReference type="InterPro" id="IPR000719">
    <property type="entry name" value="Prot_kinase_dom"/>
</dbReference>
<dbReference type="AlphaFoldDB" id="A0A8T2QVJ6"/>
<evidence type="ECO:0000256" key="2">
    <source>
        <dbReference type="ARBA" id="ARBA00012513"/>
    </source>
</evidence>
<dbReference type="InterPro" id="IPR017441">
    <property type="entry name" value="Protein_kinase_ATP_BS"/>
</dbReference>
<keyword evidence="8 23" id="KW-0732">Signal</keyword>
<comment type="catalytic activity">
    <reaction evidence="19">
        <text>L-seryl-[protein] + ATP = O-phospho-L-seryl-[protein] + ADP + H(+)</text>
        <dbReference type="Rhea" id="RHEA:17989"/>
        <dbReference type="Rhea" id="RHEA-COMP:9863"/>
        <dbReference type="Rhea" id="RHEA-COMP:11604"/>
        <dbReference type="ChEBI" id="CHEBI:15378"/>
        <dbReference type="ChEBI" id="CHEBI:29999"/>
        <dbReference type="ChEBI" id="CHEBI:30616"/>
        <dbReference type="ChEBI" id="CHEBI:83421"/>
        <dbReference type="ChEBI" id="CHEBI:456216"/>
        <dbReference type="EC" id="2.7.11.1"/>
    </reaction>
</comment>
<dbReference type="InterPro" id="IPR001480">
    <property type="entry name" value="Bulb-type_lectin_dom"/>
</dbReference>
<evidence type="ECO:0000313" key="27">
    <source>
        <dbReference type="EMBL" id="KAH7288059.1"/>
    </source>
</evidence>
<dbReference type="SUPFAM" id="SSF51110">
    <property type="entry name" value="alpha-D-mannose-specific plant lectins"/>
    <property type="match status" value="1"/>
</dbReference>
<dbReference type="Pfam" id="PF01453">
    <property type="entry name" value="B_lectin"/>
    <property type="match status" value="1"/>
</dbReference>
<dbReference type="PROSITE" id="PS50011">
    <property type="entry name" value="PROTEIN_KINASE_DOM"/>
    <property type="match status" value="1"/>
</dbReference>
<feature type="compositionally biased region" description="Basic and acidic residues" evidence="21">
    <location>
        <begin position="874"/>
        <end position="891"/>
    </location>
</feature>
<evidence type="ECO:0000256" key="17">
    <source>
        <dbReference type="ARBA" id="ARBA00023180"/>
    </source>
</evidence>
<gene>
    <name evidence="27" type="ORF">KP509_31G010000</name>
</gene>
<evidence type="ECO:0000256" key="12">
    <source>
        <dbReference type="ARBA" id="ARBA00022840"/>
    </source>
</evidence>
<feature type="region of interest" description="Disordered" evidence="21">
    <location>
        <begin position="874"/>
        <end position="893"/>
    </location>
</feature>
<evidence type="ECO:0000256" key="13">
    <source>
        <dbReference type="ARBA" id="ARBA00022989"/>
    </source>
</evidence>
<feature type="binding site" evidence="20">
    <location>
        <position position="572"/>
    </location>
    <ligand>
        <name>ATP</name>
        <dbReference type="ChEBI" id="CHEBI:30616"/>
    </ligand>
</feature>
<feature type="chain" id="PRO_5035852663" description="non-specific serine/threonine protein kinase" evidence="23">
    <location>
        <begin position="28"/>
        <end position="997"/>
    </location>
</feature>
<dbReference type="SUPFAM" id="SSF57414">
    <property type="entry name" value="Hairpin loop containing domain-like"/>
    <property type="match status" value="1"/>
</dbReference>
<keyword evidence="10 20" id="KW-0547">Nucleotide-binding</keyword>
<organism evidence="27 28">
    <name type="scientific">Ceratopteris richardii</name>
    <name type="common">Triangle waterfern</name>
    <dbReference type="NCBI Taxonomy" id="49495"/>
    <lineage>
        <taxon>Eukaryota</taxon>
        <taxon>Viridiplantae</taxon>
        <taxon>Streptophyta</taxon>
        <taxon>Embryophyta</taxon>
        <taxon>Tracheophyta</taxon>
        <taxon>Polypodiopsida</taxon>
        <taxon>Polypodiidae</taxon>
        <taxon>Polypodiales</taxon>
        <taxon>Pteridineae</taxon>
        <taxon>Pteridaceae</taxon>
        <taxon>Parkerioideae</taxon>
        <taxon>Ceratopteris</taxon>
    </lineage>
</organism>
<evidence type="ECO:0000256" key="3">
    <source>
        <dbReference type="ARBA" id="ARBA00022527"/>
    </source>
</evidence>
<keyword evidence="13 22" id="KW-1133">Transmembrane helix</keyword>
<keyword evidence="3" id="KW-0723">Serine/threonine-protein kinase</keyword>
<dbReference type="Gene3D" id="3.30.200.20">
    <property type="entry name" value="Phosphorylase Kinase, domain 1"/>
    <property type="match status" value="1"/>
</dbReference>
<keyword evidence="12 20" id="KW-0067">ATP-binding</keyword>
<keyword evidence="4" id="KW-0245">EGF-like domain</keyword>
<dbReference type="FunFam" id="1.10.510.10:FF:000248">
    <property type="entry name" value="S-receptor-like kinase 5"/>
    <property type="match status" value="1"/>
</dbReference>
<feature type="region of interest" description="Disordered" evidence="21">
    <location>
        <begin position="931"/>
        <end position="997"/>
    </location>
</feature>
<sequence length="997" mass="109324">MVSYLPGKPWLQTSGFIALMLLSSCCGSITSRSSAESRTSSLFAATDFSQALGGAASSIPSVVYFNDTRTLACDESEHTPGYITTIFLFAEPFVFGCLANDDRTYYFSVALSGANFPNTPIWLANRYQPVKDNASLTLTSEGSLVLRDADGTQVWSANTGGHTPTGLRLTTQGNLILFDEHNSSLWQSFSYPVDLLVPGQYLDPEGILVAGFSSHLSPTGSFVAKMTKGGLILYENSSSQALPYFAVGYPFTPSTPAAVLSSPCNHTRLEVTTLNMTQVQLVDSPACEPPTLSTQSAVSFGSPIVFIRLEPNGILKGYYPDHKPSYDVLGDLTSGMCGIPNACGPYGICENSQCRCPGNGSTSRLNFNVTDEREYLFTSSSCTLKVAITCHNGDRELQHLVDVGAVDYFANRFIEPTLLSGSFDECKTACLRNCSCRAAFYRAKSRQCYLHDRVLSMIQVSDDDYMGAVKVQRAEQMNRKSQIGLVVGMSTATGILIALLGAYFFYHKCRSGRGALDKDDVELLASLPGQPRRFTFKELQDATWEFSQKLGVGGFGSVYKGIASDGSFIAVKQLENSAKVAQGMKEFRNEVVALSNINHQNLVHLKGFCADSRHRLLVYEYVCNGSLDSWLFWRGRQHGQTLDWKRRLNIAVQTARGLVFLHEQCRNRIIHLDIKPQNILLDENFVPKLSDFGLSRLINEDQDSAVTRLRGTPGYMAPECLVLTDATEKSDVYSFGMVLLEVVSGRKNVDVSRLAVHGDGEGWYFPALASRKFKEGKILDIIDKSLMPLGNEDMSEATRVLKIAFWCIQDNPSLRPTMGKTLLMLEGYSKVAQPPLSFSFGMRFHLNSSISLTPVQGSPRHDVLDKLEQIAENGSHGEEVQREMNKEDAAEQGKVGDQAFHAYSSPFLSHPCSPRASPIPSLLSHRSLPHSAFRQASPRQSPARNLQPPISIPRNTSPSHLSPVASPRRGSPLPLSPLSDSNRASPLHTSAPPSDQT</sequence>
<evidence type="ECO:0000256" key="7">
    <source>
        <dbReference type="ARBA" id="ARBA00022692"/>
    </source>
</evidence>
<dbReference type="CDD" id="cd14066">
    <property type="entry name" value="STKc_IRAK"/>
    <property type="match status" value="1"/>
</dbReference>
<dbReference type="InterPro" id="IPR008271">
    <property type="entry name" value="Ser/Thr_kinase_AS"/>
</dbReference>
<dbReference type="InterPro" id="IPR003609">
    <property type="entry name" value="Pan_app"/>
</dbReference>
<proteinExistence type="predicted"/>
<dbReference type="SMART" id="SM00108">
    <property type="entry name" value="B_lectin"/>
    <property type="match status" value="1"/>
</dbReference>
<keyword evidence="6" id="KW-0808">Transferase</keyword>
<evidence type="ECO:0000256" key="11">
    <source>
        <dbReference type="ARBA" id="ARBA00022777"/>
    </source>
</evidence>
<keyword evidence="14 22" id="KW-0472">Membrane</keyword>
<evidence type="ECO:0000313" key="28">
    <source>
        <dbReference type="Proteomes" id="UP000825935"/>
    </source>
</evidence>
<evidence type="ECO:0000259" key="26">
    <source>
        <dbReference type="PROSITE" id="PS50948"/>
    </source>
</evidence>
<dbReference type="PROSITE" id="PS00108">
    <property type="entry name" value="PROTEIN_KINASE_ST"/>
    <property type="match status" value="1"/>
</dbReference>
<dbReference type="CDD" id="cd01098">
    <property type="entry name" value="PAN_AP_plant"/>
    <property type="match status" value="1"/>
</dbReference>
<keyword evidence="11" id="KW-0418">Kinase</keyword>
<dbReference type="GO" id="GO:0016020">
    <property type="term" value="C:membrane"/>
    <property type="evidence" value="ECO:0007669"/>
    <property type="project" value="UniProtKB-SubCell"/>
</dbReference>
<keyword evidence="28" id="KW-1185">Reference proteome</keyword>
<feature type="signal peptide" evidence="23">
    <location>
        <begin position="1"/>
        <end position="27"/>
    </location>
</feature>
<dbReference type="Pfam" id="PF00024">
    <property type="entry name" value="PAN_1"/>
    <property type="match status" value="1"/>
</dbReference>